<keyword evidence="9" id="KW-1185">Reference proteome</keyword>
<keyword evidence="5" id="KW-0560">Oxidoreductase</keyword>
<evidence type="ECO:0000313" key="8">
    <source>
        <dbReference type="EMBL" id="OQD85585.1"/>
    </source>
</evidence>
<dbReference type="GO" id="GO:0008270">
    <property type="term" value="F:zinc ion binding"/>
    <property type="evidence" value="ECO:0007669"/>
    <property type="project" value="InterPro"/>
</dbReference>
<dbReference type="EMBL" id="MDYO01000097">
    <property type="protein sequence ID" value="OQD85585.1"/>
    <property type="molecule type" value="Genomic_DNA"/>
</dbReference>
<dbReference type="PANTHER" id="PTHR43350">
    <property type="entry name" value="NAD-DEPENDENT ALCOHOL DEHYDROGENASE"/>
    <property type="match status" value="1"/>
</dbReference>
<dbReference type="InterPro" id="IPR013154">
    <property type="entry name" value="ADH-like_N"/>
</dbReference>
<dbReference type="InterPro" id="IPR036291">
    <property type="entry name" value="NAD(P)-bd_dom_sf"/>
</dbReference>
<dbReference type="CDD" id="cd08278">
    <property type="entry name" value="benzyl_alcohol_DH"/>
    <property type="match status" value="1"/>
</dbReference>
<comment type="caution">
    <text evidence="8">The sequence shown here is derived from an EMBL/GenBank/DDBJ whole genome shotgun (WGS) entry which is preliminary data.</text>
</comment>
<accession>A0A1V6Q8M4</accession>
<keyword evidence="4 6" id="KW-0862">Zinc</keyword>
<comment type="cofactor">
    <cofactor evidence="1 6">
        <name>Zn(2+)</name>
        <dbReference type="ChEBI" id="CHEBI:29105"/>
    </cofactor>
</comment>
<evidence type="ECO:0000256" key="3">
    <source>
        <dbReference type="ARBA" id="ARBA00022723"/>
    </source>
</evidence>
<name>A0A1V6Q8M4_9EURO</name>
<evidence type="ECO:0000313" key="9">
    <source>
        <dbReference type="Proteomes" id="UP000191612"/>
    </source>
</evidence>
<feature type="domain" description="Enoyl reductase (ER)" evidence="7">
    <location>
        <begin position="15"/>
        <end position="369"/>
    </location>
</feature>
<evidence type="ECO:0000259" key="7">
    <source>
        <dbReference type="SMART" id="SM00829"/>
    </source>
</evidence>
<proteinExistence type="inferred from homology"/>
<evidence type="ECO:0000256" key="2">
    <source>
        <dbReference type="ARBA" id="ARBA00008072"/>
    </source>
</evidence>
<evidence type="ECO:0000256" key="4">
    <source>
        <dbReference type="ARBA" id="ARBA00022833"/>
    </source>
</evidence>
<dbReference type="InterPro" id="IPR011032">
    <property type="entry name" value="GroES-like_sf"/>
</dbReference>
<dbReference type="SUPFAM" id="SSF50129">
    <property type="entry name" value="GroES-like"/>
    <property type="match status" value="1"/>
</dbReference>
<reference evidence="9" key="1">
    <citation type="journal article" date="2017" name="Nat. Microbiol.">
        <title>Global analysis of biosynthetic gene clusters reveals vast potential of secondary metabolite production in Penicillium species.</title>
        <authorList>
            <person name="Nielsen J.C."/>
            <person name="Grijseels S."/>
            <person name="Prigent S."/>
            <person name="Ji B."/>
            <person name="Dainat J."/>
            <person name="Nielsen K.F."/>
            <person name="Frisvad J.C."/>
            <person name="Workman M."/>
            <person name="Nielsen J."/>
        </authorList>
    </citation>
    <scope>NUCLEOTIDE SEQUENCE [LARGE SCALE GENOMIC DNA]</scope>
    <source>
        <strain evidence="9">IBT 29525</strain>
    </source>
</reference>
<sequence>MAICNTSALVVQSAGAKPQLLEVVLDSLQANEVKIQIHATGICHTDLACMEGHIPVQFPNVFGHEGAGVVLERGSGVTDIQVGDKVLLSYNFCGECTQCSGNYPAYCENLMQLNFGGKRPDGSSTMHLPNEQGLFSNFFGQSSFAKIAVVSKSSVVRVPLTTDLQLFAPLGCGMQTGAGAVFNTLNVRHGSSVVVFGTGCVGLAGVMAAKIREARIIVAVDLQPERLDLARELGATHTFRGDDPDIRKHITDLCGSSRGADFALDCSGAITVIETMIATLGIRGRAASIGAPAPGRKVEVDVFSHLTMGRQYLGCHQGDSVATEMIPYLIEKQNEGKFPLEKLIKVYNSDDFLQAFNDMKEGNVLKPVLRWTSESQ</sequence>
<gene>
    <name evidence="8" type="ORF">PENSOL_c097G10553</name>
</gene>
<comment type="similarity">
    <text evidence="2 6">Belongs to the zinc-containing alcohol dehydrogenase family.</text>
</comment>
<keyword evidence="3 6" id="KW-0479">Metal-binding</keyword>
<dbReference type="InterPro" id="IPR020843">
    <property type="entry name" value="ER"/>
</dbReference>
<dbReference type="AlphaFoldDB" id="A0A1V6Q8M4"/>
<protein>
    <recommendedName>
        <fullName evidence="7">Enoyl reductase (ER) domain-containing protein</fullName>
    </recommendedName>
</protein>
<dbReference type="FunFam" id="3.40.50.720:FF:000003">
    <property type="entry name" value="S-(hydroxymethyl)glutathione dehydrogenase"/>
    <property type="match status" value="1"/>
</dbReference>
<dbReference type="PANTHER" id="PTHR43350:SF11">
    <property type="entry name" value="ENOYL REDUCTASE (ER) DOMAIN-CONTAINING PROTEIN"/>
    <property type="match status" value="1"/>
</dbReference>
<organism evidence="8 9">
    <name type="scientific">Penicillium solitum</name>
    <dbReference type="NCBI Taxonomy" id="60172"/>
    <lineage>
        <taxon>Eukaryota</taxon>
        <taxon>Fungi</taxon>
        <taxon>Dikarya</taxon>
        <taxon>Ascomycota</taxon>
        <taxon>Pezizomycotina</taxon>
        <taxon>Eurotiomycetes</taxon>
        <taxon>Eurotiomycetidae</taxon>
        <taxon>Eurotiales</taxon>
        <taxon>Aspergillaceae</taxon>
        <taxon>Penicillium</taxon>
    </lineage>
</organism>
<evidence type="ECO:0000256" key="6">
    <source>
        <dbReference type="RuleBase" id="RU361277"/>
    </source>
</evidence>
<dbReference type="Gene3D" id="3.90.180.10">
    <property type="entry name" value="Medium-chain alcohol dehydrogenases, catalytic domain"/>
    <property type="match status" value="1"/>
</dbReference>
<dbReference type="Pfam" id="PF00107">
    <property type="entry name" value="ADH_zinc_N"/>
    <property type="match status" value="1"/>
</dbReference>
<dbReference type="SUPFAM" id="SSF51735">
    <property type="entry name" value="NAD(P)-binding Rossmann-fold domains"/>
    <property type="match status" value="1"/>
</dbReference>
<dbReference type="Pfam" id="PF08240">
    <property type="entry name" value="ADH_N"/>
    <property type="match status" value="1"/>
</dbReference>
<dbReference type="Gene3D" id="3.40.50.720">
    <property type="entry name" value="NAD(P)-binding Rossmann-like Domain"/>
    <property type="match status" value="1"/>
</dbReference>
<dbReference type="Proteomes" id="UP000191612">
    <property type="component" value="Unassembled WGS sequence"/>
</dbReference>
<evidence type="ECO:0000256" key="5">
    <source>
        <dbReference type="ARBA" id="ARBA00023002"/>
    </source>
</evidence>
<dbReference type="SMART" id="SM00829">
    <property type="entry name" value="PKS_ER"/>
    <property type="match status" value="1"/>
</dbReference>
<dbReference type="STRING" id="60172.A0A1V6Q8M4"/>
<evidence type="ECO:0000256" key="1">
    <source>
        <dbReference type="ARBA" id="ARBA00001947"/>
    </source>
</evidence>
<dbReference type="PROSITE" id="PS00059">
    <property type="entry name" value="ADH_ZINC"/>
    <property type="match status" value="1"/>
</dbReference>
<dbReference type="GO" id="GO:0016491">
    <property type="term" value="F:oxidoreductase activity"/>
    <property type="evidence" value="ECO:0007669"/>
    <property type="project" value="UniProtKB-KW"/>
</dbReference>
<dbReference type="InterPro" id="IPR002328">
    <property type="entry name" value="ADH_Zn_CS"/>
</dbReference>
<dbReference type="InterPro" id="IPR013149">
    <property type="entry name" value="ADH-like_C"/>
</dbReference>